<dbReference type="PROSITE" id="PS00107">
    <property type="entry name" value="PROTEIN_KINASE_ATP"/>
    <property type="match status" value="1"/>
</dbReference>
<dbReference type="SMART" id="SM01331">
    <property type="entry name" value="DUF3635"/>
    <property type="match status" value="1"/>
</dbReference>
<evidence type="ECO:0000256" key="1">
    <source>
        <dbReference type="ARBA" id="ARBA00012513"/>
    </source>
</evidence>
<keyword evidence="5" id="KW-0418">Kinase</keyword>
<evidence type="ECO:0000256" key="3">
    <source>
        <dbReference type="ARBA" id="ARBA00022679"/>
    </source>
</evidence>
<dbReference type="Gene3D" id="1.10.510.10">
    <property type="entry name" value="Transferase(Phosphotransferase) domain 1"/>
    <property type="match status" value="1"/>
</dbReference>
<keyword evidence="6 9" id="KW-0067">ATP-binding</keyword>
<dbReference type="EMBL" id="SJOL01002680">
    <property type="protein sequence ID" value="TGZ73482.1"/>
    <property type="molecule type" value="Genomic_DNA"/>
</dbReference>
<dbReference type="Pfam" id="PF12330">
    <property type="entry name" value="Haspin_kinase"/>
    <property type="match status" value="1"/>
</dbReference>
<evidence type="ECO:0000313" key="13">
    <source>
        <dbReference type="Proteomes" id="UP000308267"/>
    </source>
</evidence>
<evidence type="ECO:0000256" key="7">
    <source>
        <dbReference type="ARBA" id="ARBA00047899"/>
    </source>
</evidence>
<dbReference type="GO" id="GO:0035556">
    <property type="term" value="P:intracellular signal transduction"/>
    <property type="evidence" value="ECO:0007669"/>
    <property type="project" value="TreeGrafter"/>
</dbReference>
<dbReference type="PROSITE" id="PS50011">
    <property type="entry name" value="PROTEIN_KINASE_DOM"/>
    <property type="match status" value="1"/>
</dbReference>
<evidence type="ECO:0000256" key="10">
    <source>
        <dbReference type="SAM" id="MobiDB-lite"/>
    </source>
</evidence>
<feature type="domain" description="Protein kinase" evidence="11">
    <location>
        <begin position="287"/>
        <end position="636"/>
    </location>
</feature>
<evidence type="ECO:0000256" key="4">
    <source>
        <dbReference type="ARBA" id="ARBA00022741"/>
    </source>
</evidence>
<evidence type="ECO:0000256" key="2">
    <source>
        <dbReference type="ARBA" id="ARBA00022527"/>
    </source>
</evidence>
<protein>
    <recommendedName>
        <fullName evidence="1">non-specific serine/threonine protein kinase</fullName>
        <ecNumber evidence="1">2.7.11.1</ecNumber>
    </recommendedName>
</protein>
<keyword evidence="13" id="KW-1185">Reference proteome</keyword>
<keyword evidence="2" id="KW-0723">Serine/threonine-protein kinase</keyword>
<dbReference type="GO" id="GO:0072354">
    <property type="term" value="F:histone H3T3 kinase activity"/>
    <property type="evidence" value="ECO:0007669"/>
    <property type="project" value="TreeGrafter"/>
</dbReference>
<dbReference type="InterPro" id="IPR000719">
    <property type="entry name" value="Prot_kinase_dom"/>
</dbReference>
<organism evidence="12 13">
    <name type="scientific">Opisthorchis felineus</name>
    <dbReference type="NCBI Taxonomy" id="147828"/>
    <lineage>
        <taxon>Eukaryota</taxon>
        <taxon>Metazoa</taxon>
        <taxon>Spiralia</taxon>
        <taxon>Lophotrochozoa</taxon>
        <taxon>Platyhelminthes</taxon>
        <taxon>Trematoda</taxon>
        <taxon>Digenea</taxon>
        <taxon>Opisthorchiida</taxon>
        <taxon>Opisthorchiata</taxon>
        <taxon>Opisthorchiidae</taxon>
        <taxon>Opisthorchis</taxon>
    </lineage>
</organism>
<dbReference type="Proteomes" id="UP000308267">
    <property type="component" value="Unassembled WGS sequence"/>
</dbReference>
<dbReference type="STRING" id="147828.A0A4S2MAE7"/>
<evidence type="ECO:0000313" key="12">
    <source>
        <dbReference type="EMBL" id="TGZ73482.1"/>
    </source>
</evidence>
<keyword evidence="3" id="KW-0808">Transferase</keyword>
<dbReference type="GO" id="GO:0005524">
    <property type="term" value="F:ATP binding"/>
    <property type="evidence" value="ECO:0007669"/>
    <property type="project" value="UniProtKB-UniRule"/>
</dbReference>
<keyword evidence="4 9" id="KW-0547">Nucleotide-binding</keyword>
<reference evidence="12 13" key="1">
    <citation type="journal article" date="2019" name="BMC Genomics">
        <title>New insights from Opisthorchis felineus genome: update on genomics of the epidemiologically important liver flukes.</title>
        <authorList>
            <person name="Ershov N.I."/>
            <person name="Mordvinov V.A."/>
            <person name="Prokhortchouk E.B."/>
            <person name="Pakharukova M.Y."/>
            <person name="Gunbin K.V."/>
            <person name="Ustyantsev K."/>
            <person name="Genaev M.A."/>
            <person name="Blinov A.G."/>
            <person name="Mazur A."/>
            <person name="Boulygina E."/>
            <person name="Tsygankova S."/>
            <person name="Khrameeva E."/>
            <person name="Chekanov N."/>
            <person name="Fan G."/>
            <person name="Xiao A."/>
            <person name="Zhang H."/>
            <person name="Xu X."/>
            <person name="Yang H."/>
            <person name="Solovyev V."/>
            <person name="Lee S.M."/>
            <person name="Liu X."/>
            <person name="Afonnikov D.A."/>
            <person name="Skryabin K.G."/>
        </authorList>
    </citation>
    <scope>NUCLEOTIDE SEQUENCE [LARGE SCALE GENOMIC DNA]</scope>
    <source>
        <strain evidence="12">AK-0245</strain>
        <tissue evidence="12">Whole organism</tissue>
    </source>
</reference>
<dbReference type="PANTHER" id="PTHR24419">
    <property type="entry name" value="INTERLEUKIN-1 RECEPTOR-ASSOCIATED KINASE"/>
    <property type="match status" value="1"/>
</dbReference>
<gene>
    <name evidence="12" type="ORF">CRM22_001498</name>
</gene>
<dbReference type="InterPro" id="IPR011009">
    <property type="entry name" value="Kinase-like_dom_sf"/>
</dbReference>
<comment type="caution">
    <text evidence="12">The sequence shown here is derived from an EMBL/GenBank/DDBJ whole genome shotgun (WGS) entry which is preliminary data.</text>
</comment>
<dbReference type="GO" id="GO:0005737">
    <property type="term" value="C:cytoplasm"/>
    <property type="evidence" value="ECO:0007669"/>
    <property type="project" value="TreeGrafter"/>
</dbReference>
<evidence type="ECO:0000256" key="8">
    <source>
        <dbReference type="ARBA" id="ARBA00048679"/>
    </source>
</evidence>
<evidence type="ECO:0000259" key="11">
    <source>
        <dbReference type="PROSITE" id="PS50011"/>
    </source>
</evidence>
<dbReference type="AlphaFoldDB" id="A0A4S2MAE7"/>
<accession>A0A4S2MAE7</accession>
<dbReference type="Gene3D" id="3.30.200.20">
    <property type="entry name" value="Phosphorylase Kinase, domain 1"/>
    <property type="match status" value="1"/>
</dbReference>
<sequence>MAHRSAYQTSVSDLFASLDQNQPPKFNYSNDSQSVGSYATRARVRRQHSLQVSHHKDHISAMVSRLPDFSSYERHELVVDAGSNKENSHPHSMALRFKQLSIGNSSSHLDMESAHRSEDVHAKANIFCSTPGPDSHFGNSPTAIRRRRIVRIASLENLPATPIPFQEQISSGASPLQGVNRSLTQTPSSSATGWFDPQAAKDVKAEPTEKEAPLAVLPSVMPTKGGKKSGAFLKRLTRHFRIDNMILNQSYWEVYEAGDARATLLKLCKQAGSYKKFADVFTAHRRKQTIRKLGEGCFGEVFQCTANHVAPADLHSTTESLVAVKVIPIEGSVRFNGDCQKTFSEVLSEVIVSKELTALSLGLTNRTDSFVQLQKLHLVQGRFPSYLTKAWDQFDRERKSENDHPRIFPADQLWLLAEYAFGGSALEDNMPNCPAARLGILLQVGFALAVAEAELKFEHRDLHWGNVLIRQTLVESSSTDSLNGCIYCARTENNPVDVVKFRLNDRSYEVPTYGFAAVIIDFTLSRLEQDGGLVYVNLAADPALFESQGDYQFDVYRLMRKHNKDQWERFYPRTNVFWLHYLATKLLPESTTPVARHHDAFVQRLTDLERCLSTFGFESACDLVQRHVAFKSCRCE</sequence>
<evidence type="ECO:0000256" key="5">
    <source>
        <dbReference type="ARBA" id="ARBA00022777"/>
    </source>
</evidence>
<dbReference type="SUPFAM" id="SSF56112">
    <property type="entry name" value="Protein kinase-like (PK-like)"/>
    <property type="match status" value="1"/>
</dbReference>
<dbReference type="InterPro" id="IPR017441">
    <property type="entry name" value="Protein_kinase_ATP_BS"/>
</dbReference>
<evidence type="ECO:0000256" key="9">
    <source>
        <dbReference type="PROSITE-ProRule" id="PRU10141"/>
    </source>
</evidence>
<dbReference type="GO" id="GO:0000278">
    <property type="term" value="P:mitotic cell cycle"/>
    <property type="evidence" value="ECO:0007669"/>
    <property type="project" value="TreeGrafter"/>
</dbReference>
<dbReference type="GO" id="GO:0005634">
    <property type="term" value="C:nucleus"/>
    <property type="evidence" value="ECO:0007669"/>
    <property type="project" value="TreeGrafter"/>
</dbReference>
<dbReference type="EC" id="2.7.11.1" evidence="1"/>
<dbReference type="InterPro" id="IPR024604">
    <property type="entry name" value="GSG2_C"/>
</dbReference>
<comment type="catalytic activity">
    <reaction evidence="8">
        <text>L-seryl-[protein] + ATP = O-phospho-L-seryl-[protein] + ADP + H(+)</text>
        <dbReference type="Rhea" id="RHEA:17989"/>
        <dbReference type="Rhea" id="RHEA-COMP:9863"/>
        <dbReference type="Rhea" id="RHEA-COMP:11604"/>
        <dbReference type="ChEBI" id="CHEBI:15378"/>
        <dbReference type="ChEBI" id="CHEBI:29999"/>
        <dbReference type="ChEBI" id="CHEBI:30616"/>
        <dbReference type="ChEBI" id="CHEBI:83421"/>
        <dbReference type="ChEBI" id="CHEBI:456216"/>
        <dbReference type="EC" id="2.7.11.1"/>
    </reaction>
</comment>
<feature type="binding site" evidence="9">
    <location>
        <position position="325"/>
    </location>
    <ligand>
        <name>ATP</name>
        <dbReference type="ChEBI" id="CHEBI:30616"/>
    </ligand>
</feature>
<evidence type="ECO:0000256" key="6">
    <source>
        <dbReference type="ARBA" id="ARBA00022840"/>
    </source>
</evidence>
<dbReference type="PANTHER" id="PTHR24419:SF18">
    <property type="entry name" value="SERINE_THREONINE-PROTEIN KINASE HASPIN"/>
    <property type="match status" value="1"/>
</dbReference>
<proteinExistence type="predicted"/>
<feature type="region of interest" description="Disordered" evidence="10">
    <location>
        <begin position="171"/>
        <end position="195"/>
    </location>
</feature>
<feature type="compositionally biased region" description="Polar residues" evidence="10">
    <location>
        <begin position="171"/>
        <end position="192"/>
    </location>
</feature>
<name>A0A4S2MAE7_OPIFE</name>
<dbReference type="OrthoDB" id="6161556at2759"/>
<comment type="catalytic activity">
    <reaction evidence="7">
        <text>L-threonyl-[protein] + ATP = O-phospho-L-threonyl-[protein] + ADP + H(+)</text>
        <dbReference type="Rhea" id="RHEA:46608"/>
        <dbReference type="Rhea" id="RHEA-COMP:11060"/>
        <dbReference type="Rhea" id="RHEA-COMP:11605"/>
        <dbReference type="ChEBI" id="CHEBI:15378"/>
        <dbReference type="ChEBI" id="CHEBI:30013"/>
        <dbReference type="ChEBI" id="CHEBI:30616"/>
        <dbReference type="ChEBI" id="CHEBI:61977"/>
        <dbReference type="ChEBI" id="CHEBI:456216"/>
        <dbReference type="EC" id="2.7.11.1"/>
    </reaction>
</comment>